<comment type="caution">
    <text evidence="2">The sequence shown here is derived from an EMBL/GenBank/DDBJ whole genome shotgun (WGS) entry which is preliminary data.</text>
</comment>
<dbReference type="Proteomes" id="UP001221898">
    <property type="component" value="Unassembled WGS sequence"/>
</dbReference>
<dbReference type="EMBL" id="JAINUG010000016">
    <property type="protein sequence ID" value="KAJ8413332.1"/>
    <property type="molecule type" value="Genomic_DNA"/>
</dbReference>
<gene>
    <name evidence="2" type="ORF">AAFF_G00093280</name>
</gene>
<organism evidence="2 3">
    <name type="scientific">Aldrovandia affinis</name>
    <dbReference type="NCBI Taxonomy" id="143900"/>
    <lineage>
        <taxon>Eukaryota</taxon>
        <taxon>Metazoa</taxon>
        <taxon>Chordata</taxon>
        <taxon>Craniata</taxon>
        <taxon>Vertebrata</taxon>
        <taxon>Euteleostomi</taxon>
        <taxon>Actinopterygii</taxon>
        <taxon>Neopterygii</taxon>
        <taxon>Teleostei</taxon>
        <taxon>Notacanthiformes</taxon>
        <taxon>Halosauridae</taxon>
        <taxon>Aldrovandia</taxon>
    </lineage>
</organism>
<accession>A0AAD7T3X5</accession>
<dbReference type="AlphaFoldDB" id="A0AAD7T3X5"/>
<feature type="region of interest" description="Disordered" evidence="1">
    <location>
        <begin position="1"/>
        <end position="70"/>
    </location>
</feature>
<sequence length="102" mass="11771">MQHPMSFSTCGNVKLSHAPRTSRSPRDGWDARDIEGRRQRINPAPADECQAELGPHTSPRERRPERETGRKTTIIVTTIFDIHRISENAYRFTVLVFHTFVK</sequence>
<protein>
    <submittedName>
        <fullName evidence="2">Uncharacterized protein</fullName>
    </submittedName>
</protein>
<evidence type="ECO:0000313" key="3">
    <source>
        <dbReference type="Proteomes" id="UP001221898"/>
    </source>
</evidence>
<feature type="compositionally biased region" description="Basic and acidic residues" evidence="1">
    <location>
        <begin position="58"/>
        <end position="70"/>
    </location>
</feature>
<proteinExistence type="predicted"/>
<reference evidence="2" key="1">
    <citation type="journal article" date="2023" name="Science">
        <title>Genome structures resolve the early diversification of teleost fishes.</title>
        <authorList>
            <person name="Parey E."/>
            <person name="Louis A."/>
            <person name="Montfort J."/>
            <person name="Bouchez O."/>
            <person name="Roques C."/>
            <person name="Iampietro C."/>
            <person name="Lluch J."/>
            <person name="Castinel A."/>
            <person name="Donnadieu C."/>
            <person name="Desvignes T."/>
            <person name="Floi Bucao C."/>
            <person name="Jouanno E."/>
            <person name="Wen M."/>
            <person name="Mejri S."/>
            <person name="Dirks R."/>
            <person name="Jansen H."/>
            <person name="Henkel C."/>
            <person name="Chen W.J."/>
            <person name="Zahm M."/>
            <person name="Cabau C."/>
            <person name="Klopp C."/>
            <person name="Thompson A.W."/>
            <person name="Robinson-Rechavi M."/>
            <person name="Braasch I."/>
            <person name="Lecointre G."/>
            <person name="Bobe J."/>
            <person name="Postlethwait J.H."/>
            <person name="Berthelot C."/>
            <person name="Roest Crollius H."/>
            <person name="Guiguen Y."/>
        </authorList>
    </citation>
    <scope>NUCLEOTIDE SEQUENCE</scope>
    <source>
        <strain evidence="2">NC1722</strain>
    </source>
</reference>
<name>A0AAD7T3X5_9TELE</name>
<feature type="compositionally biased region" description="Basic and acidic residues" evidence="1">
    <location>
        <begin position="24"/>
        <end position="38"/>
    </location>
</feature>
<feature type="compositionally biased region" description="Polar residues" evidence="1">
    <location>
        <begin position="1"/>
        <end position="11"/>
    </location>
</feature>
<keyword evidence="3" id="KW-1185">Reference proteome</keyword>
<evidence type="ECO:0000313" key="2">
    <source>
        <dbReference type="EMBL" id="KAJ8413332.1"/>
    </source>
</evidence>
<evidence type="ECO:0000256" key="1">
    <source>
        <dbReference type="SAM" id="MobiDB-lite"/>
    </source>
</evidence>